<dbReference type="InterPro" id="IPR019405">
    <property type="entry name" value="Lactonase_7-beta_prop"/>
</dbReference>
<gene>
    <name evidence="3" type="ORF">RBWH47_00232</name>
</gene>
<sequence>MIHQFFLLQQFRPQTFLLVLLLLGFVRSDTLRAEDEPTEAPAVRPLMAYVGTFSSPLGDVPPTQVDLPAGNGRGIHLFKVDRKSGALEPTGTVDFGASPDCLVVNAAGDRMYSSNETDRFGDAKQGSVSSFAINPRDGQLTLLNTVASEGDGPTYVSIHPSGRYLFVANYFSGSIAVLPILADGRLGKATDIQRGEGNVGPTKATNSPPGSFAISGHDGSHAHMIQSDATGRYVLHVDLGMDRIFVWKFDAMLGTLSSNTPASVSLPPGDGPRHFDFHPNGRWLYSIQEEGSTIVLFDYDGDAGRLTQRQTVPSLPPGFKGSNFCSEILVSEDGRFVYAGNRLHDSIGIFAIQSDGTLQQIGNEWTRGDYPRSFNFDPSDRFLYVCNQRADNVTAFRIDQESGLLKFTGDYASVGNPSCITFVDLADDHQSAHEIRRFPAPEAHQAVAVDESSFYAISNRTIARYDKRSGERVARWDAPVGSDIKHLNSGIVKNGRLVCANSNWPTKPLNNSIEVFYAEQMTHLESISFAETDGAINWVERYDGAWWVVFAFYGEAEVRRTKLVRYDEQWNETGKWMFPESVIQRFLPMSNSGGCFGPNGNLYVTGHDHAELYVLEIPANKSELKHVTTVPAPITGQGIAWDSDDPGVLLGINRASHEVVFLRVTTTIKPL</sequence>
<dbReference type="FunFam" id="2.130.10.10:FF:000306">
    <property type="entry name" value="3-carboxymuconate cyclase"/>
    <property type="match status" value="1"/>
</dbReference>
<keyword evidence="2" id="KW-0313">Glucose metabolism</keyword>
<dbReference type="AlphaFoldDB" id="F2AT11"/>
<dbReference type="RefSeq" id="WP_007326772.1">
    <property type="nucleotide sequence ID" value="NZ_AFAR01000156.1"/>
</dbReference>
<evidence type="ECO:0000313" key="3">
    <source>
        <dbReference type="EMBL" id="EGF27196.1"/>
    </source>
</evidence>
<dbReference type="InterPro" id="IPR015943">
    <property type="entry name" value="WD40/YVTN_repeat-like_dom_sf"/>
</dbReference>
<keyword evidence="2" id="KW-0119">Carbohydrate metabolism</keyword>
<reference evidence="3 4" key="1">
    <citation type="journal article" date="2013" name="Mar. Genomics">
        <title>Expression of sulfatases in Rhodopirellula baltica and the diversity of sulfatases in the genus Rhodopirellula.</title>
        <authorList>
            <person name="Wegner C.E."/>
            <person name="Richter-Heitmann T."/>
            <person name="Klindworth A."/>
            <person name="Klockow C."/>
            <person name="Richter M."/>
            <person name="Achstetter T."/>
            <person name="Glockner F.O."/>
            <person name="Harder J."/>
        </authorList>
    </citation>
    <scope>NUCLEOTIDE SEQUENCE [LARGE SCALE GENOMIC DNA]</scope>
    <source>
        <strain evidence="3 4">WH47</strain>
    </source>
</reference>
<dbReference type="PANTHER" id="PTHR30344:SF1">
    <property type="entry name" value="6-PHOSPHOGLUCONOLACTONASE"/>
    <property type="match status" value="1"/>
</dbReference>
<evidence type="ECO:0000256" key="1">
    <source>
        <dbReference type="ARBA" id="ARBA00005564"/>
    </source>
</evidence>
<dbReference type="Gene3D" id="2.130.10.10">
    <property type="entry name" value="YVTN repeat-like/Quinoprotein amine dehydrogenase"/>
    <property type="match status" value="1"/>
</dbReference>
<dbReference type="GO" id="GO:0017057">
    <property type="term" value="F:6-phosphogluconolactonase activity"/>
    <property type="evidence" value="ECO:0007669"/>
    <property type="project" value="TreeGrafter"/>
</dbReference>
<dbReference type="PANTHER" id="PTHR30344">
    <property type="entry name" value="6-PHOSPHOGLUCONOLACTONASE-RELATED"/>
    <property type="match status" value="1"/>
</dbReference>
<proteinExistence type="inferred from homology"/>
<comment type="caution">
    <text evidence="3">The sequence shown here is derived from an EMBL/GenBank/DDBJ whole genome shotgun (WGS) entry which is preliminary data.</text>
</comment>
<dbReference type="SUPFAM" id="SSF75011">
    <property type="entry name" value="3-carboxy-cis,cis-mucoante lactonizing enzyme"/>
    <property type="match status" value="1"/>
</dbReference>
<comment type="similarity">
    <text evidence="1">Belongs to the cycloisomerase 2 family.</text>
</comment>
<dbReference type="Proteomes" id="UP000006222">
    <property type="component" value="Unassembled WGS sequence"/>
</dbReference>
<dbReference type="SUPFAM" id="SSF51004">
    <property type="entry name" value="C-terminal (heme d1) domain of cytochrome cd1-nitrite reductase"/>
    <property type="match status" value="1"/>
</dbReference>
<dbReference type="PATRIC" id="fig|991778.3.peg.3030"/>
<organism evidence="3 4">
    <name type="scientific">Rhodopirellula baltica WH47</name>
    <dbReference type="NCBI Taxonomy" id="991778"/>
    <lineage>
        <taxon>Bacteria</taxon>
        <taxon>Pseudomonadati</taxon>
        <taxon>Planctomycetota</taxon>
        <taxon>Planctomycetia</taxon>
        <taxon>Pirellulales</taxon>
        <taxon>Pirellulaceae</taxon>
        <taxon>Rhodopirellula</taxon>
    </lineage>
</organism>
<accession>F2AT11</accession>
<dbReference type="InterPro" id="IPR050282">
    <property type="entry name" value="Cycloisomerase_2"/>
</dbReference>
<dbReference type="GO" id="GO:0005829">
    <property type="term" value="C:cytosol"/>
    <property type="evidence" value="ECO:0007669"/>
    <property type="project" value="TreeGrafter"/>
</dbReference>
<dbReference type="InterPro" id="IPR011048">
    <property type="entry name" value="Haem_d1_sf"/>
</dbReference>
<dbReference type="EMBL" id="AFAR01000156">
    <property type="protein sequence ID" value="EGF27196.1"/>
    <property type="molecule type" value="Genomic_DNA"/>
</dbReference>
<evidence type="ECO:0000256" key="2">
    <source>
        <dbReference type="ARBA" id="ARBA00022526"/>
    </source>
</evidence>
<protein>
    <submittedName>
        <fullName evidence="3">6-phosphogluconolactonase</fullName>
    </submittedName>
</protein>
<name>F2AT11_RHOBT</name>
<dbReference type="GO" id="GO:0006006">
    <property type="term" value="P:glucose metabolic process"/>
    <property type="evidence" value="ECO:0007669"/>
    <property type="project" value="UniProtKB-KW"/>
</dbReference>
<evidence type="ECO:0000313" key="4">
    <source>
        <dbReference type="Proteomes" id="UP000006222"/>
    </source>
</evidence>
<dbReference type="Pfam" id="PF10282">
    <property type="entry name" value="Lactonase"/>
    <property type="match status" value="1"/>
</dbReference>